<protein>
    <submittedName>
        <fullName evidence="2">Uncharacterized protein</fullName>
    </submittedName>
</protein>
<dbReference type="EMBL" id="BLIY01000017">
    <property type="protein sequence ID" value="GFE54637.1"/>
    <property type="molecule type" value="Genomic_DNA"/>
</dbReference>
<sequence>MYGTQHFVPLQEQRADYRSVRRYNVDFCPIYSNPEPIAHDTGSNLKLYVVSRRNSIPGFQSYMPFDVFTRLNNWSDARDESPLPAEDIFDTGISSSEDEPSVYRDGRTSYIASPGSVSTRGVPSAGASPASHAYPQIHSVSREFAHSVARKEAASRVASPAARATSAGGNVVVVGSGPLDEAGAYSGNEQYIPAEQVVIPPQVVARSPGQRNVSFATAASPKHFGKRTISGRYDLERLSPTGYSPFASFGAAYSNGLQGQSEEDVSAAAASTIAKINNIRKRGRKPKALAAVATTGSTRGKLTVPPPPSEEPKKRGRKKKPWVKPGTVLAQMDTEELGLRIADASVLDTNEVVDPDITNDDIEAFPSFAGDALANYDGHQVWDGIGPVHRSDSILDRDNNSKRKPKARLSKAEMVLPTHLTESVVGTKGNKRSRVDHSLSDAGVQTHAIEPLRTSLAVGNDDFQMDEYGTLNDHVKQGRLGIGSNKKPRKPRSRNNINSAMLLNSWYISYVDDKPKKIPRRKDYEQIVEPIEERTRRYPTRSRLPPIQHWNSNINADGSSVLFLIGVTSDDEAMQAQHASGDLFIDDPESAANSPMAARLGQRSLPKASLVLTNSTGNMEIELIEPSDGPLAISNRPTNRHEGPIVDIASVDPTSAPKRGRPRKTAISQDEVDHQGAPKTKAAGRRGRPPGSHKPGVSKPQTKTVRKTGNKRNKEMTIGEALEILRTDSMEPLELEIQSPKSRRQSEFYQELSFDQVPAINNALENTDSVAIQNGKHISYKSFFRTDAVEAQMYNGSLFKPLIMNNRCRSSNVTIPAGRHVNMGNVKGNFICGYLYSGDNVCIRGLGTTWPIKERQTFFLPIFEEWAIYNDSE</sequence>
<reference evidence="2" key="1">
    <citation type="submission" date="2019-12" db="EMBL/GenBank/DDBJ databases">
        <title>Genome sequence of Babesia ovis.</title>
        <authorList>
            <person name="Yamagishi J."/>
            <person name="Sevinc F."/>
            <person name="Xuan X."/>
        </authorList>
    </citation>
    <scope>NUCLEOTIDE SEQUENCE</scope>
    <source>
        <strain evidence="2">Selcuk</strain>
    </source>
</reference>
<dbReference type="Proteomes" id="UP001057455">
    <property type="component" value="Unassembled WGS sequence"/>
</dbReference>
<accession>A0A9W5TAS9</accession>
<evidence type="ECO:0000313" key="2">
    <source>
        <dbReference type="EMBL" id="GFE54637.1"/>
    </source>
</evidence>
<feature type="region of interest" description="Disordered" evidence="1">
    <location>
        <begin position="79"/>
        <end position="103"/>
    </location>
</feature>
<comment type="caution">
    <text evidence="2">The sequence shown here is derived from an EMBL/GenBank/DDBJ whole genome shotgun (WGS) entry which is preliminary data.</text>
</comment>
<feature type="region of interest" description="Disordered" evidence="1">
    <location>
        <begin position="628"/>
        <end position="718"/>
    </location>
</feature>
<name>A0A9W5TAS9_BABOV</name>
<proteinExistence type="predicted"/>
<dbReference type="AlphaFoldDB" id="A0A9W5TAS9"/>
<evidence type="ECO:0000313" key="3">
    <source>
        <dbReference type="Proteomes" id="UP001057455"/>
    </source>
</evidence>
<keyword evidence="3" id="KW-1185">Reference proteome</keyword>
<evidence type="ECO:0000256" key="1">
    <source>
        <dbReference type="SAM" id="MobiDB-lite"/>
    </source>
</evidence>
<gene>
    <name evidence="2" type="ORF">BaOVIS_020410</name>
</gene>
<organism evidence="2 3">
    <name type="scientific">Babesia ovis</name>
    <dbReference type="NCBI Taxonomy" id="5869"/>
    <lineage>
        <taxon>Eukaryota</taxon>
        <taxon>Sar</taxon>
        <taxon>Alveolata</taxon>
        <taxon>Apicomplexa</taxon>
        <taxon>Aconoidasida</taxon>
        <taxon>Piroplasmida</taxon>
        <taxon>Babesiidae</taxon>
        <taxon>Babesia</taxon>
    </lineage>
</organism>
<dbReference type="OrthoDB" id="365892at2759"/>
<feature type="region of interest" description="Disordered" evidence="1">
    <location>
        <begin position="285"/>
        <end position="323"/>
    </location>
</feature>